<dbReference type="EMBL" id="OUUZ01000015">
    <property type="protein sequence ID" value="SPQ25036.1"/>
    <property type="molecule type" value="Genomic_DNA"/>
</dbReference>
<name>A0A446BR80_9PEZI</name>
<evidence type="ECO:0000259" key="6">
    <source>
        <dbReference type="Pfam" id="PF05199"/>
    </source>
</evidence>
<evidence type="ECO:0000256" key="3">
    <source>
        <dbReference type="ARBA" id="ARBA00022630"/>
    </source>
</evidence>
<dbReference type="InterPro" id="IPR012132">
    <property type="entry name" value="GMC_OxRdtase"/>
</dbReference>
<comment type="similarity">
    <text evidence="2">Belongs to the GMC oxidoreductase family.</text>
</comment>
<keyword evidence="4" id="KW-0274">FAD</keyword>
<feature type="domain" description="Glucose-methanol-choline oxidoreductase C-terminal" evidence="6">
    <location>
        <begin position="12"/>
        <end position="120"/>
    </location>
</feature>
<dbReference type="GO" id="GO:0016614">
    <property type="term" value="F:oxidoreductase activity, acting on CH-OH group of donors"/>
    <property type="evidence" value="ECO:0007669"/>
    <property type="project" value="InterPro"/>
</dbReference>
<dbReference type="PANTHER" id="PTHR11552:SF201">
    <property type="entry name" value="GLUCOSE-METHANOL-CHOLINE OXIDOREDUCTASE N-TERMINAL DOMAIN-CONTAINING PROTEIN"/>
    <property type="match status" value="1"/>
</dbReference>
<evidence type="ECO:0000256" key="5">
    <source>
        <dbReference type="ARBA" id="ARBA00023002"/>
    </source>
</evidence>
<dbReference type="AlphaFoldDB" id="A0A446BR80"/>
<sequence length="131" mass="14083">MNVVDAKQLRSPNNAAVQAVEYIYEANYVGTLVYSGAKLITLISTVMHPFSHEMEPREAAQTDEHFCQPVGICAMLPRKDGGVIDSDLRVYRTTGLRVVDSNITPAPPSAYIQAATYGIAEVAAAKIISGA</sequence>
<keyword evidence="5" id="KW-0560">Oxidoreductase</keyword>
<evidence type="ECO:0000256" key="1">
    <source>
        <dbReference type="ARBA" id="ARBA00001974"/>
    </source>
</evidence>
<dbReference type="Gene3D" id="3.30.560.10">
    <property type="entry name" value="Glucose Oxidase, domain 3"/>
    <property type="match status" value="1"/>
</dbReference>
<dbReference type="Proteomes" id="UP000289323">
    <property type="component" value="Unassembled WGS sequence"/>
</dbReference>
<keyword evidence="3" id="KW-0285">Flavoprotein</keyword>
<dbReference type="InterPro" id="IPR007867">
    <property type="entry name" value="GMC_OxRtase_C"/>
</dbReference>
<comment type="cofactor">
    <cofactor evidence="1">
        <name>FAD</name>
        <dbReference type="ChEBI" id="CHEBI:57692"/>
    </cofactor>
</comment>
<evidence type="ECO:0000313" key="8">
    <source>
        <dbReference type="Proteomes" id="UP000289323"/>
    </source>
</evidence>
<proteinExistence type="inferred from homology"/>
<dbReference type="SUPFAM" id="SSF51905">
    <property type="entry name" value="FAD/NAD(P)-binding domain"/>
    <property type="match status" value="1"/>
</dbReference>
<evidence type="ECO:0000256" key="2">
    <source>
        <dbReference type="ARBA" id="ARBA00010790"/>
    </source>
</evidence>
<dbReference type="Pfam" id="PF05199">
    <property type="entry name" value="GMC_oxred_C"/>
    <property type="match status" value="1"/>
</dbReference>
<dbReference type="Gene3D" id="3.50.50.60">
    <property type="entry name" value="FAD/NAD(P)-binding domain"/>
    <property type="match status" value="1"/>
</dbReference>
<organism evidence="7 8">
    <name type="scientific">Thermothielavioides terrestris</name>
    <dbReference type="NCBI Taxonomy" id="2587410"/>
    <lineage>
        <taxon>Eukaryota</taxon>
        <taxon>Fungi</taxon>
        <taxon>Dikarya</taxon>
        <taxon>Ascomycota</taxon>
        <taxon>Pezizomycotina</taxon>
        <taxon>Sordariomycetes</taxon>
        <taxon>Sordariomycetidae</taxon>
        <taxon>Sordariales</taxon>
        <taxon>Chaetomiaceae</taxon>
        <taxon>Thermothielavioides</taxon>
    </lineage>
</organism>
<protein>
    <submittedName>
        <fullName evidence="7">51833591-89d0-496e-a7eb-fe3f8ba55180</fullName>
    </submittedName>
</protein>
<evidence type="ECO:0000256" key="4">
    <source>
        <dbReference type="ARBA" id="ARBA00022827"/>
    </source>
</evidence>
<gene>
    <name evidence="7" type="ORF">TT172_LOCUS7455</name>
</gene>
<evidence type="ECO:0000313" key="7">
    <source>
        <dbReference type="EMBL" id="SPQ25036.1"/>
    </source>
</evidence>
<dbReference type="GO" id="GO:0050660">
    <property type="term" value="F:flavin adenine dinucleotide binding"/>
    <property type="evidence" value="ECO:0007669"/>
    <property type="project" value="InterPro"/>
</dbReference>
<dbReference type="InterPro" id="IPR036188">
    <property type="entry name" value="FAD/NAD-bd_sf"/>
</dbReference>
<accession>A0A446BR80</accession>
<reference evidence="7 8" key="1">
    <citation type="submission" date="2018-04" db="EMBL/GenBank/DDBJ databases">
        <authorList>
            <person name="Huttner S."/>
            <person name="Dainat J."/>
        </authorList>
    </citation>
    <scope>NUCLEOTIDE SEQUENCE [LARGE SCALE GENOMIC DNA]</scope>
</reference>
<dbReference type="PANTHER" id="PTHR11552">
    <property type="entry name" value="GLUCOSE-METHANOL-CHOLINE GMC OXIDOREDUCTASE"/>
    <property type="match status" value="1"/>
</dbReference>